<feature type="transmembrane region" description="Helical" evidence="11">
    <location>
        <begin position="20"/>
        <end position="41"/>
    </location>
</feature>
<reference evidence="13 14" key="1">
    <citation type="submission" date="2019-11" db="EMBL/GenBank/DDBJ databases">
        <title>Novel species isolated from a subtropical stream in China.</title>
        <authorList>
            <person name="Lu H."/>
        </authorList>
    </citation>
    <scope>NUCLEOTIDE SEQUENCE [LARGE SCALE GENOMIC DNA]</scope>
    <source>
        <strain evidence="13 14">FT80W</strain>
    </source>
</reference>
<evidence type="ECO:0000256" key="4">
    <source>
        <dbReference type="ARBA" id="ARBA00022481"/>
    </source>
</evidence>
<organism evidence="13 14">
    <name type="scientific">Duganella guangzhouensis</name>
    <dbReference type="NCBI Taxonomy" id="2666084"/>
    <lineage>
        <taxon>Bacteria</taxon>
        <taxon>Pseudomonadati</taxon>
        <taxon>Pseudomonadota</taxon>
        <taxon>Betaproteobacteria</taxon>
        <taxon>Burkholderiales</taxon>
        <taxon>Oxalobacteraceae</taxon>
        <taxon>Telluria group</taxon>
        <taxon>Duganella</taxon>
    </lineage>
</organism>
<evidence type="ECO:0000256" key="9">
    <source>
        <dbReference type="ARBA" id="ARBA00025772"/>
    </source>
</evidence>
<dbReference type="InterPro" id="IPR012902">
    <property type="entry name" value="N_methyl_site"/>
</dbReference>
<accession>A0A6I2LC08</accession>
<evidence type="ECO:0000256" key="11">
    <source>
        <dbReference type="SAM" id="Phobius"/>
    </source>
</evidence>
<dbReference type="RefSeq" id="WP_154383217.1">
    <property type="nucleotide sequence ID" value="NZ_WKJK01000025.1"/>
</dbReference>
<evidence type="ECO:0000256" key="6">
    <source>
        <dbReference type="ARBA" id="ARBA00022692"/>
    </source>
</evidence>
<evidence type="ECO:0000256" key="5">
    <source>
        <dbReference type="ARBA" id="ARBA00022519"/>
    </source>
</evidence>
<evidence type="ECO:0000259" key="12">
    <source>
        <dbReference type="Pfam" id="PF12019"/>
    </source>
</evidence>
<sequence length="190" mass="20329">MRRRDTSGRCQSGRSGGHTLIELLIVLVLAGVLLGIAAPSFQQSLQRMRLQAAVNDLVAAIDLTRAQAIARGGKVTMVPTGELWHSGWLVFIDSNANRHLDSDETLLYQHAPLHESINIADKFTSGGTPTYIAYNAAGRTCSATSSLTARWGTLSIKQGQQSRNVKINMLGRVRVCDPAAGNADCSGVAD</sequence>
<keyword evidence="7 11" id="KW-1133">Transmembrane helix</keyword>
<keyword evidence="3" id="KW-1003">Cell membrane</keyword>
<dbReference type="GO" id="GO:0005886">
    <property type="term" value="C:plasma membrane"/>
    <property type="evidence" value="ECO:0007669"/>
    <property type="project" value="UniProtKB-SubCell"/>
</dbReference>
<evidence type="ECO:0000256" key="1">
    <source>
        <dbReference type="ARBA" id="ARBA00004377"/>
    </source>
</evidence>
<proteinExistence type="inferred from homology"/>
<evidence type="ECO:0000313" key="14">
    <source>
        <dbReference type="Proteomes" id="UP000433309"/>
    </source>
</evidence>
<dbReference type="AlphaFoldDB" id="A0A6I2LC08"/>
<evidence type="ECO:0000256" key="8">
    <source>
        <dbReference type="ARBA" id="ARBA00023136"/>
    </source>
</evidence>
<name>A0A6I2LC08_9BURK</name>
<dbReference type="Gene3D" id="3.55.40.10">
    <property type="entry name" value="minor pseudopilin epsh domain"/>
    <property type="match status" value="1"/>
</dbReference>
<dbReference type="SUPFAM" id="SSF54523">
    <property type="entry name" value="Pili subunits"/>
    <property type="match status" value="1"/>
</dbReference>
<feature type="domain" description="General secretion pathway GspH" evidence="12">
    <location>
        <begin position="53"/>
        <end position="171"/>
    </location>
</feature>
<dbReference type="InterPro" id="IPR045584">
    <property type="entry name" value="Pilin-like"/>
</dbReference>
<dbReference type="Pfam" id="PF12019">
    <property type="entry name" value="GspH"/>
    <property type="match status" value="1"/>
</dbReference>
<evidence type="ECO:0000256" key="10">
    <source>
        <dbReference type="ARBA" id="ARBA00030775"/>
    </source>
</evidence>
<keyword evidence="8 11" id="KW-0472">Membrane</keyword>
<gene>
    <name evidence="13" type="ORF">GJ699_30660</name>
</gene>
<dbReference type="GO" id="GO:0015628">
    <property type="term" value="P:protein secretion by the type II secretion system"/>
    <property type="evidence" value="ECO:0007669"/>
    <property type="project" value="InterPro"/>
</dbReference>
<keyword evidence="6 11" id="KW-0812">Transmembrane</keyword>
<dbReference type="InterPro" id="IPR022346">
    <property type="entry name" value="T2SS_GspH"/>
</dbReference>
<dbReference type="GO" id="GO:0015627">
    <property type="term" value="C:type II protein secretion system complex"/>
    <property type="evidence" value="ECO:0007669"/>
    <property type="project" value="InterPro"/>
</dbReference>
<keyword evidence="14" id="KW-1185">Reference proteome</keyword>
<evidence type="ECO:0000256" key="3">
    <source>
        <dbReference type="ARBA" id="ARBA00022475"/>
    </source>
</evidence>
<comment type="caution">
    <text evidence="13">The sequence shown here is derived from an EMBL/GenBank/DDBJ whole genome shotgun (WGS) entry which is preliminary data.</text>
</comment>
<dbReference type="EMBL" id="WKJK01000025">
    <property type="protein sequence ID" value="MRW94344.1"/>
    <property type="molecule type" value="Genomic_DNA"/>
</dbReference>
<comment type="similarity">
    <text evidence="9">Belongs to the GSP H family.</text>
</comment>
<dbReference type="Proteomes" id="UP000433309">
    <property type="component" value="Unassembled WGS sequence"/>
</dbReference>
<dbReference type="Pfam" id="PF07963">
    <property type="entry name" value="N_methyl"/>
    <property type="match status" value="1"/>
</dbReference>
<keyword evidence="4" id="KW-0488">Methylation</keyword>
<protein>
    <recommendedName>
        <fullName evidence="2">Type II secretion system protein H</fullName>
    </recommendedName>
    <alternativeName>
        <fullName evidence="10">General secretion pathway protein H</fullName>
    </alternativeName>
</protein>
<evidence type="ECO:0000256" key="2">
    <source>
        <dbReference type="ARBA" id="ARBA00021549"/>
    </source>
</evidence>
<comment type="subcellular location">
    <subcellularLocation>
        <location evidence="1">Cell inner membrane</location>
        <topology evidence="1">Single-pass membrane protein</topology>
    </subcellularLocation>
</comment>
<keyword evidence="5" id="KW-0997">Cell inner membrane</keyword>
<evidence type="ECO:0000313" key="13">
    <source>
        <dbReference type="EMBL" id="MRW94344.1"/>
    </source>
</evidence>
<dbReference type="NCBIfam" id="TIGR02532">
    <property type="entry name" value="IV_pilin_GFxxxE"/>
    <property type="match status" value="1"/>
</dbReference>
<evidence type="ECO:0000256" key="7">
    <source>
        <dbReference type="ARBA" id="ARBA00022989"/>
    </source>
</evidence>